<dbReference type="PANTHER" id="PTHR11360">
    <property type="entry name" value="MONOCARBOXYLATE TRANSPORTER"/>
    <property type="match status" value="1"/>
</dbReference>
<feature type="transmembrane region" description="Helical" evidence="2">
    <location>
        <begin position="121"/>
        <end position="144"/>
    </location>
</feature>
<organism evidence="4 5">
    <name type="scientific">Caligus rogercresseyi</name>
    <name type="common">Sea louse</name>
    <dbReference type="NCBI Taxonomy" id="217165"/>
    <lineage>
        <taxon>Eukaryota</taxon>
        <taxon>Metazoa</taxon>
        <taxon>Ecdysozoa</taxon>
        <taxon>Arthropoda</taxon>
        <taxon>Crustacea</taxon>
        <taxon>Multicrustacea</taxon>
        <taxon>Hexanauplia</taxon>
        <taxon>Copepoda</taxon>
        <taxon>Siphonostomatoida</taxon>
        <taxon>Caligidae</taxon>
        <taxon>Caligus</taxon>
    </lineage>
</organism>
<dbReference type="GO" id="GO:0008028">
    <property type="term" value="F:monocarboxylic acid transmembrane transporter activity"/>
    <property type="evidence" value="ECO:0007669"/>
    <property type="project" value="TreeGrafter"/>
</dbReference>
<keyword evidence="2" id="KW-0472">Membrane</keyword>
<dbReference type="InterPro" id="IPR036259">
    <property type="entry name" value="MFS_trans_sf"/>
</dbReference>
<dbReference type="SUPFAM" id="SSF103473">
    <property type="entry name" value="MFS general substrate transporter"/>
    <property type="match status" value="1"/>
</dbReference>
<sequence length="222" mass="24420">MSLQVEDNSKPMIDVIKEMINFHLLSNPRFLLIGLSNVFGMLGFYAPFVYLPDMAVSRGIERNNANFLLSIIGISNTFGRVIAGWFSDFEFVNSLVVTNIALFLSGISVFLLPVFSSYTAYAIIALLFGFFIAAYVSLTSIVLVDLMGLDNLTSSFGLLVLFRGISSMFGPPLVGAVYDATNSYEAAFYMAGSFLIISSFVSVLADVFQRIENRKQKGLKSI</sequence>
<evidence type="ECO:0000256" key="1">
    <source>
        <dbReference type="ARBA" id="ARBA00004141"/>
    </source>
</evidence>
<keyword evidence="5" id="KW-1185">Reference proteome</keyword>
<dbReference type="GO" id="GO:0016020">
    <property type="term" value="C:membrane"/>
    <property type="evidence" value="ECO:0007669"/>
    <property type="project" value="UniProtKB-SubCell"/>
</dbReference>
<feature type="transmembrane region" description="Helical" evidence="2">
    <location>
        <begin position="65"/>
        <end position="83"/>
    </location>
</feature>
<dbReference type="Gene3D" id="1.20.1250.20">
    <property type="entry name" value="MFS general substrate transporter like domains"/>
    <property type="match status" value="1"/>
</dbReference>
<keyword evidence="2" id="KW-0812">Transmembrane</keyword>
<name>A0A7T8HKU1_CALRO</name>
<feature type="domain" description="Major facilitator superfamily (MFS) profile" evidence="3">
    <location>
        <begin position="1"/>
        <end position="210"/>
    </location>
</feature>
<dbReference type="AlphaFoldDB" id="A0A7T8HKU1"/>
<accession>A0A7T8HKU1</accession>
<evidence type="ECO:0000313" key="5">
    <source>
        <dbReference type="Proteomes" id="UP000595437"/>
    </source>
</evidence>
<feature type="transmembrane region" description="Helical" evidence="2">
    <location>
        <begin position="95"/>
        <end position="115"/>
    </location>
</feature>
<feature type="transmembrane region" description="Helical" evidence="2">
    <location>
        <begin position="186"/>
        <end position="208"/>
    </location>
</feature>
<dbReference type="InterPro" id="IPR050327">
    <property type="entry name" value="Proton-linked_MCT"/>
</dbReference>
<protein>
    <recommendedName>
        <fullName evidence="3">Major facilitator superfamily (MFS) profile domain-containing protein</fullName>
    </recommendedName>
</protein>
<evidence type="ECO:0000256" key="2">
    <source>
        <dbReference type="SAM" id="Phobius"/>
    </source>
</evidence>
<dbReference type="PANTHER" id="PTHR11360:SF286">
    <property type="entry name" value="GH22266P"/>
    <property type="match status" value="1"/>
</dbReference>
<evidence type="ECO:0000259" key="3">
    <source>
        <dbReference type="PROSITE" id="PS50850"/>
    </source>
</evidence>
<reference evidence="5" key="1">
    <citation type="submission" date="2021-01" db="EMBL/GenBank/DDBJ databases">
        <title>Caligus Genome Assembly.</title>
        <authorList>
            <person name="Gallardo-Escarate C."/>
        </authorList>
    </citation>
    <scope>NUCLEOTIDE SEQUENCE [LARGE SCALE GENOMIC DNA]</scope>
</reference>
<dbReference type="Pfam" id="PF07690">
    <property type="entry name" value="MFS_1"/>
    <property type="match status" value="1"/>
</dbReference>
<dbReference type="OrthoDB" id="6499973at2759"/>
<proteinExistence type="predicted"/>
<keyword evidence="2" id="KW-1133">Transmembrane helix</keyword>
<dbReference type="EMBL" id="CP045897">
    <property type="protein sequence ID" value="QQP51764.1"/>
    <property type="molecule type" value="Genomic_DNA"/>
</dbReference>
<dbReference type="PROSITE" id="PS50850">
    <property type="entry name" value="MFS"/>
    <property type="match status" value="1"/>
</dbReference>
<dbReference type="InterPro" id="IPR020846">
    <property type="entry name" value="MFS_dom"/>
</dbReference>
<comment type="subcellular location">
    <subcellularLocation>
        <location evidence="1">Membrane</location>
        <topology evidence="1">Multi-pass membrane protein</topology>
    </subcellularLocation>
</comment>
<gene>
    <name evidence="4" type="ORF">FKW44_013210</name>
</gene>
<evidence type="ECO:0000313" key="4">
    <source>
        <dbReference type="EMBL" id="QQP51764.1"/>
    </source>
</evidence>
<dbReference type="Proteomes" id="UP000595437">
    <property type="component" value="Chromosome 8"/>
</dbReference>
<dbReference type="InterPro" id="IPR011701">
    <property type="entry name" value="MFS"/>
</dbReference>
<feature type="transmembrane region" description="Helical" evidence="2">
    <location>
        <begin position="30"/>
        <end position="50"/>
    </location>
</feature>